<evidence type="ECO:0000313" key="14">
    <source>
        <dbReference type="Proteomes" id="UP000291343"/>
    </source>
</evidence>
<name>A0A482WLJ8_LAOST</name>
<feature type="transmembrane region" description="Helical" evidence="12">
    <location>
        <begin position="501"/>
        <end position="522"/>
    </location>
</feature>
<keyword evidence="8" id="KW-0479">Metal-binding</keyword>
<dbReference type="PRINTS" id="PR00176">
    <property type="entry name" value="NANEUSMPORT"/>
</dbReference>
<evidence type="ECO:0000256" key="5">
    <source>
        <dbReference type="ARBA" id="ARBA00022847"/>
    </source>
</evidence>
<feature type="transmembrane region" description="Helical" evidence="12">
    <location>
        <begin position="303"/>
        <end position="331"/>
    </location>
</feature>
<evidence type="ECO:0000256" key="12">
    <source>
        <dbReference type="SAM" id="Phobius"/>
    </source>
</evidence>
<accession>A0A482WLJ8</accession>
<keyword evidence="4 10" id="KW-0812">Transmembrane</keyword>
<keyword evidence="8" id="KW-0915">Sodium</keyword>
<proteinExistence type="inferred from homology"/>
<dbReference type="PROSITE" id="PS00610">
    <property type="entry name" value="NA_NEUROTRAN_SYMP_1"/>
    <property type="match status" value="1"/>
</dbReference>
<evidence type="ECO:0000256" key="3">
    <source>
        <dbReference type="ARBA" id="ARBA00022448"/>
    </source>
</evidence>
<feature type="region of interest" description="Disordered" evidence="11">
    <location>
        <begin position="16"/>
        <end position="41"/>
    </location>
</feature>
<feature type="binding site" evidence="8">
    <location>
        <position position="240"/>
    </location>
    <ligand>
        <name>Na(+)</name>
        <dbReference type="ChEBI" id="CHEBI:29101"/>
        <label>1</label>
    </ligand>
</feature>
<dbReference type="InterPro" id="IPR037272">
    <property type="entry name" value="SNS_sf"/>
</dbReference>
<comment type="subcellular location">
    <subcellularLocation>
        <location evidence="1">Membrane</location>
        <topology evidence="1">Multi-pass membrane protein</topology>
    </subcellularLocation>
</comment>
<feature type="binding site" evidence="8">
    <location>
        <position position="576"/>
    </location>
    <ligand>
        <name>Na(+)</name>
        <dbReference type="ChEBI" id="CHEBI:29101"/>
        <label>1</label>
    </ligand>
</feature>
<evidence type="ECO:0000256" key="6">
    <source>
        <dbReference type="ARBA" id="ARBA00022989"/>
    </source>
</evidence>
<dbReference type="EMBL" id="QKKF02031779">
    <property type="protein sequence ID" value="RZF34373.1"/>
    <property type="molecule type" value="Genomic_DNA"/>
</dbReference>
<evidence type="ECO:0000256" key="8">
    <source>
        <dbReference type="PIRSR" id="PIRSR600175-1"/>
    </source>
</evidence>
<comment type="similarity">
    <text evidence="2 10">Belongs to the sodium:neurotransmitter symporter (SNF) (TC 2.A.22) family.</text>
</comment>
<dbReference type="GO" id="GO:0005886">
    <property type="term" value="C:plasma membrane"/>
    <property type="evidence" value="ECO:0007669"/>
    <property type="project" value="TreeGrafter"/>
</dbReference>
<reference evidence="13 14" key="1">
    <citation type="journal article" date="2017" name="Gigascience">
        <title>Genome sequence of the small brown planthopper, Laodelphax striatellus.</title>
        <authorList>
            <person name="Zhu J."/>
            <person name="Jiang F."/>
            <person name="Wang X."/>
            <person name="Yang P."/>
            <person name="Bao Y."/>
            <person name="Zhao W."/>
            <person name="Wang W."/>
            <person name="Lu H."/>
            <person name="Wang Q."/>
            <person name="Cui N."/>
            <person name="Li J."/>
            <person name="Chen X."/>
            <person name="Luo L."/>
            <person name="Yu J."/>
            <person name="Kang L."/>
            <person name="Cui F."/>
        </authorList>
    </citation>
    <scope>NUCLEOTIDE SEQUENCE [LARGE SCALE GENOMIC DNA]</scope>
    <source>
        <strain evidence="13">Lst14</strain>
    </source>
</reference>
<evidence type="ECO:0000256" key="4">
    <source>
        <dbReference type="ARBA" id="ARBA00022692"/>
    </source>
</evidence>
<dbReference type="Pfam" id="PF00209">
    <property type="entry name" value="SNF"/>
    <property type="match status" value="1"/>
</dbReference>
<feature type="transmembrane region" description="Helical" evidence="12">
    <location>
        <begin position="680"/>
        <end position="699"/>
    </location>
</feature>
<dbReference type="InterPro" id="IPR000175">
    <property type="entry name" value="Na/ntran_symport"/>
</dbReference>
<feature type="transmembrane region" description="Helical" evidence="12">
    <location>
        <begin position="229"/>
        <end position="248"/>
    </location>
</feature>
<keyword evidence="9" id="KW-1015">Disulfide bond</keyword>
<dbReference type="SMR" id="A0A482WLJ8"/>
<feature type="disulfide bond" evidence="9">
    <location>
        <begin position="343"/>
        <end position="352"/>
    </location>
</feature>
<dbReference type="Proteomes" id="UP000291343">
    <property type="component" value="Unassembled WGS sequence"/>
</dbReference>
<comment type="caution">
    <text evidence="13">The sequence shown here is derived from an EMBL/GenBank/DDBJ whole genome shotgun (WGS) entry which is preliminary data.</text>
</comment>
<feature type="transmembrane region" description="Helical" evidence="12">
    <location>
        <begin position="605"/>
        <end position="622"/>
    </location>
</feature>
<feature type="binding site" evidence="8">
    <location>
        <position position="507"/>
    </location>
    <ligand>
        <name>Na(+)</name>
        <dbReference type="ChEBI" id="CHEBI:29101"/>
        <label>1</label>
    </ligand>
</feature>
<gene>
    <name evidence="13" type="ORF">LSTR_LSTR008912</name>
</gene>
<keyword evidence="5 10" id="KW-0769">Symport</keyword>
<feature type="transmembrane region" description="Helical" evidence="12">
    <location>
        <begin position="719"/>
        <end position="743"/>
    </location>
</feature>
<feature type="transmembrane region" description="Helical" evidence="12">
    <location>
        <begin position="419"/>
        <end position="439"/>
    </location>
</feature>
<organism evidence="13 14">
    <name type="scientific">Laodelphax striatellus</name>
    <name type="common">Small brown planthopper</name>
    <name type="synonym">Delphax striatella</name>
    <dbReference type="NCBI Taxonomy" id="195883"/>
    <lineage>
        <taxon>Eukaryota</taxon>
        <taxon>Metazoa</taxon>
        <taxon>Ecdysozoa</taxon>
        <taxon>Arthropoda</taxon>
        <taxon>Hexapoda</taxon>
        <taxon>Insecta</taxon>
        <taxon>Pterygota</taxon>
        <taxon>Neoptera</taxon>
        <taxon>Paraneoptera</taxon>
        <taxon>Hemiptera</taxon>
        <taxon>Auchenorrhyncha</taxon>
        <taxon>Fulgoroidea</taxon>
        <taxon>Delphacidae</taxon>
        <taxon>Criomorphinae</taxon>
        <taxon>Laodelphax</taxon>
    </lineage>
</organism>
<feature type="transmembrane region" description="Helical" evidence="12">
    <location>
        <begin position="560"/>
        <end position="585"/>
    </location>
</feature>
<sequence length="815" mass="90218">MALVSNSNTVGAKLSTAEPTLTGLPPVASKPEGKNGVPHRLTGGALLAHKVLESEKRLLAPGQKIIIVPAGRSNDGSRNHVKIQVGNTSSDSSDGKSTPPRRSTNKLRKSQMARSCTGLRPPSLKSLQNHDGSWASIAVPDLGANPNHIKPLSDVVSVRSLASIGMGSTDGKKLTIRRVPTSPSELLNIANPTTLLDDDDLSSCSSFTGSLSLTNGHYRPKRDHWANKLQFILACVGYSVGIGNLWRFPYLSYKSGGGVFLLPYFLILCVCGIPMLYMELAIGQFTRRGPIGALSQICPLLKGAGLASAVVSFFMSTYYNVIIAYALYYFFTAFRASEPWTDCDNKWNTADCWHPEINKSRPFISQAPAEEFFDRKVLQLSEGLESPEDIRWELAACLFFAWILVYFAIWRSVQSSGRVLYVTATLPFILVVAFLGRSLSLEGAEKGLEYFFKPRWELLFSSKVWVNAVAQNFNSIGIAFGSVISFASYNRYANQILVDTLTVSFINGVMSLIVGVFAFSTIGNIAMEHHTSVENVITDGPGLIFVVYPQAIAKMPFANFWAVLFFFMLLCLGLNSQFAIVEVVVTSLQDGFPHWIKRHLVCREILVLVVCCISFVLGLPNITKGGIYFFQLIDHYAVTNSIIYIALFEVIAVSWLYGVNRLSENVHHMTNRYPSMYFRFCWNIAAPFLIASVCIFNLIDYEPPTYSSNNGLYHYPVWAEAMGVCLTVCILMCVPALAVEVIAKTEGNTFFEKLMKSIKPRLENIEQKNGIHEKVASVTVEGDELKELTTLIECKLSPEIARALKQNHQNTEIVK</sequence>
<dbReference type="PANTHER" id="PTHR11616">
    <property type="entry name" value="SODIUM/CHLORIDE DEPENDENT TRANSPORTER"/>
    <property type="match status" value="1"/>
</dbReference>
<evidence type="ECO:0000313" key="13">
    <source>
        <dbReference type="EMBL" id="RZF34373.1"/>
    </source>
</evidence>
<feature type="transmembrane region" description="Helical" evidence="12">
    <location>
        <begin position="464"/>
        <end position="489"/>
    </location>
</feature>
<feature type="binding site" evidence="8">
    <location>
        <position position="475"/>
    </location>
    <ligand>
        <name>Na(+)</name>
        <dbReference type="ChEBI" id="CHEBI:29101"/>
        <label>1</label>
    </ligand>
</feature>
<dbReference type="GO" id="GO:0046872">
    <property type="term" value="F:metal ion binding"/>
    <property type="evidence" value="ECO:0007669"/>
    <property type="project" value="UniProtKB-KW"/>
</dbReference>
<dbReference type="OrthoDB" id="6581954at2759"/>
<keyword evidence="7 12" id="KW-0472">Membrane</keyword>
<dbReference type="InParanoid" id="A0A482WLJ8"/>
<feature type="region of interest" description="Disordered" evidence="11">
    <location>
        <begin position="69"/>
        <end position="127"/>
    </location>
</feature>
<feature type="binding site" evidence="8">
    <location>
        <position position="237"/>
    </location>
    <ligand>
        <name>Na(+)</name>
        <dbReference type="ChEBI" id="CHEBI:29101"/>
        <label>1</label>
    </ligand>
</feature>
<feature type="compositionally biased region" description="Polar residues" evidence="11">
    <location>
        <begin position="85"/>
        <end position="102"/>
    </location>
</feature>
<protein>
    <recommendedName>
        <fullName evidence="10">Transporter</fullName>
    </recommendedName>
</protein>
<feature type="binding site" evidence="8">
    <location>
        <position position="244"/>
    </location>
    <ligand>
        <name>Na(+)</name>
        <dbReference type="ChEBI" id="CHEBI:29101"/>
        <label>1</label>
    </ligand>
</feature>
<evidence type="ECO:0000256" key="9">
    <source>
        <dbReference type="PIRSR" id="PIRSR600175-2"/>
    </source>
</evidence>
<feature type="binding site" evidence="8">
    <location>
        <position position="572"/>
    </location>
    <ligand>
        <name>Na(+)</name>
        <dbReference type="ChEBI" id="CHEBI:29101"/>
        <label>1</label>
    </ligand>
</feature>
<evidence type="ECO:0000256" key="1">
    <source>
        <dbReference type="ARBA" id="ARBA00004141"/>
    </source>
</evidence>
<keyword evidence="14" id="KW-1185">Reference proteome</keyword>
<feature type="transmembrane region" description="Helical" evidence="12">
    <location>
        <begin position="260"/>
        <end position="282"/>
    </location>
</feature>
<dbReference type="AlphaFoldDB" id="A0A482WLJ8"/>
<evidence type="ECO:0000256" key="10">
    <source>
        <dbReference type="RuleBase" id="RU003732"/>
    </source>
</evidence>
<feature type="transmembrane region" description="Helical" evidence="12">
    <location>
        <begin position="390"/>
        <end position="410"/>
    </location>
</feature>
<dbReference type="FunCoup" id="A0A482WLJ8">
    <property type="interactions" value="17"/>
</dbReference>
<dbReference type="GO" id="GO:0089718">
    <property type="term" value="P:amino acid import across plasma membrane"/>
    <property type="evidence" value="ECO:0007669"/>
    <property type="project" value="TreeGrafter"/>
</dbReference>
<evidence type="ECO:0000256" key="2">
    <source>
        <dbReference type="ARBA" id="ARBA00006459"/>
    </source>
</evidence>
<keyword evidence="3 10" id="KW-0813">Transport</keyword>
<feature type="transmembrane region" description="Helical" evidence="12">
    <location>
        <begin position="642"/>
        <end position="659"/>
    </location>
</feature>
<evidence type="ECO:0000256" key="11">
    <source>
        <dbReference type="SAM" id="MobiDB-lite"/>
    </source>
</evidence>
<dbReference type="SUPFAM" id="SSF161070">
    <property type="entry name" value="SNF-like"/>
    <property type="match status" value="1"/>
</dbReference>
<dbReference type="PROSITE" id="PS50267">
    <property type="entry name" value="NA_NEUROTRAN_SYMP_3"/>
    <property type="match status" value="1"/>
</dbReference>
<evidence type="ECO:0000256" key="7">
    <source>
        <dbReference type="ARBA" id="ARBA00023136"/>
    </source>
</evidence>
<dbReference type="PANTHER" id="PTHR11616:SF303">
    <property type="entry name" value="SODIUM- AND CHLORIDE-DEPENDENT GABA TRANSPORTER INE"/>
    <property type="match status" value="1"/>
</dbReference>
<keyword evidence="6 12" id="KW-1133">Transmembrane helix</keyword>
<dbReference type="GO" id="GO:0005283">
    <property type="term" value="F:amino acid:sodium symporter activity"/>
    <property type="evidence" value="ECO:0007669"/>
    <property type="project" value="TreeGrafter"/>
</dbReference>